<keyword evidence="2" id="KW-1185">Reference proteome</keyword>
<dbReference type="EMBL" id="JAOPJF010000030">
    <property type="protein sequence ID" value="KAK1144577.1"/>
    <property type="molecule type" value="Genomic_DNA"/>
</dbReference>
<accession>A0ACC3B336</accession>
<organism evidence="1 2">
    <name type="scientific">Aspergillus melleus</name>
    <dbReference type="NCBI Taxonomy" id="138277"/>
    <lineage>
        <taxon>Eukaryota</taxon>
        <taxon>Fungi</taxon>
        <taxon>Dikarya</taxon>
        <taxon>Ascomycota</taxon>
        <taxon>Pezizomycotina</taxon>
        <taxon>Eurotiomycetes</taxon>
        <taxon>Eurotiomycetidae</taxon>
        <taxon>Eurotiales</taxon>
        <taxon>Aspergillaceae</taxon>
        <taxon>Aspergillus</taxon>
        <taxon>Aspergillus subgen. Circumdati</taxon>
    </lineage>
</organism>
<gene>
    <name evidence="1" type="ORF">N8T08_005450</name>
</gene>
<proteinExistence type="predicted"/>
<sequence>MSNRPQSFESPNSLYIGTLSTWDPFTRNSVHPLAMYSDQEIYIGRDPSCWKHIHIYAIIFDRDNPQEVAPLVYAQDLSQNGTLWNGHPMGDKNRSFLLSHGDILHLTTGVSLRYTCHDDKDTAHLDSLQSVEAKAFAHEYTVTQRKLGSGAYGKVLMAFRNETGQQLACKIIDLRVLKERFVREAEERQQSRSFAQVSATGEVVAVRRPRNPQEKLADIDREAQILEGLSHPNIIGIERVIKSSDTIYLLQELITAGDLFSYIQFKGGRLPDIEAAVIVRQISKALEYLHQRNIVHRDLKPDNILMTSLADGCRVILTDFGCARTIKPTLERMSTVVGTFDYSAPEVLQETNQGYTKAVDLWSLGCVTFVLLTGDIPFRDEVTRTMCTELARTTGLEQLEKDLEVNGVGDRAGDFVLRLLVFDEARRMDAKQALDHDWFSNRAHKAEFEKLYKRSTKRWKPRVQNKPLTIQLSDLMSDPNRYSEAQDSQSQQLDDTMGAQGLNRSHSLVSATLSDPALPPHHRSEDAMSSQSSIWGPLPSRSQTSFVIAQPESSGRPASSNDNTQISHEDIGESSRRQAIREAAFELLDRLGY</sequence>
<protein>
    <submittedName>
        <fullName evidence="1">Uncharacterized protein</fullName>
    </submittedName>
</protein>
<evidence type="ECO:0000313" key="1">
    <source>
        <dbReference type="EMBL" id="KAK1144577.1"/>
    </source>
</evidence>
<dbReference type="Proteomes" id="UP001177260">
    <property type="component" value="Unassembled WGS sequence"/>
</dbReference>
<name>A0ACC3B336_9EURO</name>
<reference evidence="1 2" key="1">
    <citation type="journal article" date="2023" name="ACS Omega">
        <title>Identification of the Neoaspergillic Acid Biosynthesis Gene Cluster by Establishing an In Vitro CRISPR-Ribonucleoprotein Genetic System in Aspergillus melleus.</title>
        <authorList>
            <person name="Yuan B."/>
            <person name="Grau M.F."/>
            <person name="Murata R.M."/>
            <person name="Torok T."/>
            <person name="Venkateswaran K."/>
            <person name="Stajich J.E."/>
            <person name="Wang C.C.C."/>
        </authorList>
    </citation>
    <scope>NUCLEOTIDE SEQUENCE [LARGE SCALE GENOMIC DNA]</scope>
    <source>
        <strain evidence="1 2">IMV 1140</strain>
    </source>
</reference>
<comment type="caution">
    <text evidence="1">The sequence shown here is derived from an EMBL/GenBank/DDBJ whole genome shotgun (WGS) entry which is preliminary data.</text>
</comment>
<evidence type="ECO:0000313" key="2">
    <source>
        <dbReference type="Proteomes" id="UP001177260"/>
    </source>
</evidence>